<feature type="binding site" evidence="10">
    <location>
        <position position="206"/>
    </location>
    <ligand>
        <name>ATP</name>
        <dbReference type="ChEBI" id="CHEBI:30616"/>
    </ligand>
</feature>
<feature type="binding site" evidence="10">
    <location>
        <position position="308"/>
    </location>
    <ligand>
        <name>substrate</name>
    </ligand>
</feature>
<evidence type="ECO:0000256" key="2">
    <source>
        <dbReference type="ARBA" id="ARBA00006052"/>
    </source>
</evidence>
<dbReference type="InterPro" id="IPR008210">
    <property type="entry name" value="PEP_carboxykinase_N"/>
</dbReference>
<comment type="cofactor">
    <cofactor evidence="10">
        <name>Mn(2+)</name>
        <dbReference type="ChEBI" id="CHEBI:29035"/>
    </cofactor>
    <text evidence="10">Binds 1 Mn(2+) ion per subunit.</text>
</comment>
<evidence type="ECO:0000256" key="7">
    <source>
        <dbReference type="ARBA" id="ARBA00022840"/>
    </source>
</evidence>
<feature type="binding site" evidence="10">
    <location>
        <position position="308"/>
    </location>
    <ligand>
        <name>ATP</name>
        <dbReference type="ChEBI" id="CHEBI:30616"/>
    </ligand>
</feature>
<feature type="binding site" evidence="10">
    <location>
        <begin position="222"/>
        <end position="230"/>
    </location>
    <ligand>
        <name>ATP</name>
        <dbReference type="ChEBI" id="CHEBI:30616"/>
    </ligand>
</feature>
<dbReference type="NCBIfam" id="NF006820">
    <property type="entry name" value="PRK09344.1-2"/>
    <property type="match status" value="1"/>
</dbReference>
<dbReference type="Gene3D" id="2.170.8.10">
    <property type="entry name" value="Phosphoenolpyruvate Carboxykinase, domain 2"/>
    <property type="match status" value="1"/>
</dbReference>
<comment type="similarity">
    <text evidence="2 10">Belongs to the phosphoenolpyruvate carboxykinase (ATP) family.</text>
</comment>
<dbReference type="HAMAP" id="MF_00453">
    <property type="entry name" value="PEPCK_ATP"/>
    <property type="match status" value="1"/>
</dbReference>
<comment type="pathway">
    <text evidence="1 10">Carbohydrate biosynthesis; gluconeogenesis.</text>
</comment>
<dbReference type="GO" id="GO:0046872">
    <property type="term" value="F:metal ion binding"/>
    <property type="evidence" value="ECO:0007669"/>
    <property type="project" value="UniProtKB-KW"/>
</dbReference>
<dbReference type="GO" id="GO:0005829">
    <property type="term" value="C:cytosol"/>
    <property type="evidence" value="ECO:0007669"/>
    <property type="project" value="TreeGrafter"/>
</dbReference>
<accession>A0A923PL53</accession>
<feature type="binding site" evidence="10">
    <location>
        <position position="438"/>
    </location>
    <ligand>
        <name>ATP</name>
        <dbReference type="ChEBI" id="CHEBI:30616"/>
    </ligand>
</feature>
<dbReference type="GO" id="GO:0006094">
    <property type="term" value="P:gluconeogenesis"/>
    <property type="evidence" value="ECO:0007669"/>
    <property type="project" value="UniProtKB-UniRule"/>
</dbReference>
<dbReference type="Proteomes" id="UP000650081">
    <property type="component" value="Unassembled WGS sequence"/>
</dbReference>
<evidence type="ECO:0000256" key="1">
    <source>
        <dbReference type="ARBA" id="ARBA00004742"/>
    </source>
</evidence>
<dbReference type="NCBIfam" id="NF006821">
    <property type="entry name" value="PRK09344.1-3"/>
    <property type="match status" value="1"/>
</dbReference>
<evidence type="ECO:0000313" key="11">
    <source>
        <dbReference type="EMBL" id="MBC6995384.1"/>
    </source>
</evidence>
<evidence type="ECO:0000256" key="10">
    <source>
        <dbReference type="HAMAP-Rule" id="MF_00453"/>
    </source>
</evidence>
<feature type="binding site" evidence="10">
    <location>
        <begin position="432"/>
        <end position="433"/>
    </location>
    <ligand>
        <name>ATP</name>
        <dbReference type="ChEBI" id="CHEBI:30616"/>
    </ligand>
</feature>
<keyword evidence="4 10" id="KW-0312">Gluconeogenesis</keyword>
<dbReference type="Pfam" id="PF01293">
    <property type="entry name" value="PEPCK_ATP"/>
    <property type="match status" value="1"/>
</dbReference>
<evidence type="ECO:0000313" key="12">
    <source>
        <dbReference type="Proteomes" id="UP000650081"/>
    </source>
</evidence>
<protein>
    <recommendedName>
        <fullName evidence="3 10">Phosphoenolpyruvate carboxykinase (ATP)</fullName>
        <shortName evidence="10">PCK</shortName>
        <shortName evidence="10">PEP carboxykinase</shortName>
        <shortName evidence="10">PEPCK</shortName>
        <ecNumber evidence="3 10">4.1.1.49</ecNumber>
    </recommendedName>
</protein>
<sequence>MQHPNLRSNLPVAALVEASIKTGQGSLSDKGALMINTGTFTGRSPRDRYIVEDDLTREKVDWGKVNIPFTPADYERLESKILAYAQGLDTVYFRDAYACASQKYRINVKVYTEQPWQNLFAYNMFLRPDGGQIKNLLTDDWTIYAFPGCLADPATDGTRQENFAVINFSKQTIIIGGTAYTGEIKKGIFSVLNFVLPTQRDVLSMHCSANVGTKGDSALFFGLSGTGKTTLSNDPDRRLIGDDEHGWSQANVFNLEGGCYAKVIDLSETKEPQIYRAIRFGALLENVVVRPDGHTPDYADASITENTRVSYPINHIENIMYNSRGDLPRNIFFLTCDAFGVLPPISRLTKEQAMYHFISGYTAKIAGTEAGITEPQATFSACFGAPFLPLHPTVYARMLGEKLDAAAENDTPINVWLVNTGWTGGSYGAGSRIELTYTRAIIKAALNGDLDAVPYRTDDFFGLSVPQRCPDVPNAILNPRDTWPNEAEYDRAATRLQALFEANYRPYAEAGAAAGAIGSDK</sequence>
<evidence type="ECO:0000256" key="3">
    <source>
        <dbReference type="ARBA" id="ARBA00012363"/>
    </source>
</evidence>
<name>A0A923PL53_9BACT</name>
<dbReference type="NCBIfam" id="TIGR00224">
    <property type="entry name" value="pckA"/>
    <property type="match status" value="1"/>
</dbReference>
<feature type="binding site" evidence="10">
    <location>
        <position position="271"/>
    </location>
    <ligand>
        <name>ATP</name>
        <dbReference type="ChEBI" id="CHEBI:30616"/>
    </ligand>
</feature>
<keyword evidence="12" id="KW-1185">Reference proteome</keyword>
<dbReference type="EC" id="4.1.1.49" evidence="3 10"/>
<dbReference type="PANTHER" id="PTHR30031">
    <property type="entry name" value="PHOSPHOENOLPYRUVATE CARBOXYKINASE ATP"/>
    <property type="match status" value="1"/>
</dbReference>
<comment type="subcellular location">
    <subcellularLocation>
        <location evidence="10">Cytoplasm</location>
    </subcellularLocation>
</comment>
<keyword evidence="8 10" id="KW-0456">Lyase</keyword>
<dbReference type="InterPro" id="IPR013035">
    <property type="entry name" value="PEP_carboxykinase_C"/>
</dbReference>
<evidence type="ECO:0000256" key="6">
    <source>
        <dbReference type="ARBA" id="ARBA00022793"/>
    </source>
</evidence>
<keyword evidence="10" id="KW-0479">Metal-binding</keyword>
<evidence type="ECO:0000256" key="8">
    <source>
        <dbReference type="ARBA" id="ARBA00023239"/>
    </source>
</evidence>
<dbReference type="SUPFAM" id="SSF68923">
    <property type="entry name" value="PEP carboxykinase N-terminal domain"/>
    <property type="match status" value="1"/>
</dbReference>
<dbReference type="Gene3D" id="3.90.228.20">
    <property type="match status" value="1"/>
</dbReference>
<reference evidence="11" key="1">
    <citation type="submission" date="2020-08" db="EMBL/GenBank/DDBJ databases">
        <title>Lewinella bacteria from marine environments.</title>
        <authorList>
            <person name="Zhong Y."/>
        </authorList>
    </citation>
    <scope>NUCLEOTIDE SEQUENCE</scope>
    <source>
        <strain evidence="11">KCTC 42187</strain>
    </source>
</reference>
<dbReference type="FunFam" id="2.170.8.10:FF:000001">
    <property type="entry name" value="Phosphoenolpyruvate carboxykinase (ATP)"/>
    <property type="match status" value="1"/>
</dbReference>
<feature type="binding site" evidence="10">
    <location>
        <position position="43"/>
    </location>
    <ligand>
        <name>substrate</name>
    </ligand>
</feature>
<dbReference type="PANTHER" id="PTHR30031:SF0">
    <property type="entry name" value="PHOSPHOENOLPYRUVATE CARBOXYKINASE (ATP)"/>
    <property type="match status" value="1"/>
</dbReference>
<gene>
    <name evidence="10 11" type="primary">pckA</name>
    <name evidence="11" type="ORF">H9S92_14515</name>
</gene>
<feature type="binding site" evidence="10">
    <location>
        <position position="180"/>
    </location>
    <ligand>
        <name>substrate</name>
    </ligand>
</feature>
<dbReference type="AlphaFoldDB" id="A0A923PL53"/>
<dbReference type="GO" id="GO:0004612">
    <property type="term" value="F:phosphoenolpyruvate carboxykinase (ATP) activity"/>
    <property type="evidence" value="ECO:0007669"/>
    <property type="project" value="UniProtKB-UniRule"/>
</dbReference>
<comment type="function">
    <text evidence="10">Involved in the gluconeogenesis. Catalyzes the conversion of oxaloacetate (OAA) to phosphoenolpyruvate (PEP) through direct phosphoryl transfer between the nucleoside triphosphate and OAA.</text>
</comment>
<evidence type="ECO:0000256" key="5">
    <source>
        <dbReference type="ARBA" id="ARBA00022741"/>
    </source>
</evidence>
<keyword evidence="5 10" id="KW-0547">Nucleotide-binding</keyword>
<dbReference type="InterPro" id="IPR001272">
    <property type="entry name" value="PEP_carboxykinase_ATP"/>
</dbReference>
<keyword evidence="10" id="KW-0464">Manganese</keyword>
<evidence type="ECO:0000256" key="9">
    <source>
        <dbReference type="ARBA" id="ARBA00047371"/>
    </source>
</evidence>
<feature type="binding site" evidence="10">
    <location>
        <position position="206"/>
    </location>
    <ligand>
        <name>Mn(2+)</name>
        <dbReference type="ChEBI" id="CHEBI:29035"/>
    </ligand>
</feature>
<feature type="binding site" evidence="10">
    <location>
        <position position="186"/>
    </location>
    <ligand>
        <name>ATP</name>
        <dbReference type="ChEBI" id="CHEBI:30616"/>
    </ligand>
</feature>
<proteinExistence type="inferred from homology"/>
<dbReference type="PIRSF" id="PIRSF006294">
    <property type="entry name" value="PEP_crbxkin"/>
    <property type="match status" value="1"/>
</dbReference>
<dbReference type="Gene3D" id="3.40.449.10">
    <property type="entry name" value="Phosphoenolpyruvate Carboxykinase, domain 1"/>
    <property type="match status" value="1"/>
</dbReference>
<dbReference type="EMBL" id="JACSIT010000135">
    <property type="protein sequence ID" value="MBC6995384.1"/>
    <property type="molecule type" value="Genomic_DNA"/>
</dbReference>
<organism evidence="11 12">
    <name type="scientific">Neolewinella lacunae</name>
    <dbReference type="NCBI Taxonomy" id="1517758"/>
    <lineage>
        <taxon>Bacteria</taxon>
        <taxon>Pseudomonadati</taxon>
        <taxon>Bacteroidota</taxon>
        <taxon>Saprospiria</taxon>
        <taxon>Saprospirales</taxon>
        <taxon>Lewinellaceae</taxon>
        <taxon>Neolewinella</taxon>
    </lineage>
</organism>
<feature type="binding site" evidence="10">
    <location>
        <position position="186"/>
    </location>
    <ligand>
        <name>Mn(2+)</name>
        <dbReference type="ChEBI" id="CHEBI:29035"/>
    </ligand>
</feature>
<feature type="binding site" evidence="10">
    <location>
        <position position="186"/>
    </location>
    <ligand>
        <name>substrate</name>
    </ligand>
</feature>
<keyword evidence="10" id="KW-0963">Cytoplasm</keyword>
<keyword evidence="7 10" id="KW-0067">ATP-binding</keyword>
<feature type="binding site" evidence="10">
    <location>
        <position position="243"/>
    </location>
    <ligand>
        <name>Mn(2+)</name>
        <dbReference type="ChEBI" id="CHEBI:29035"/>
    </ligand>
</feature>
<dbReference type="SUPFAM" id="SSF53795">
    <property type="entry name" value="PEP carboxykinase-like"/>
    <property type="match status" value="1"/>
</dbReference>
<comment type="caution">
    <text evidence="11">The sequence shown here is derived from an EMBL/GenBank/DDBJ whole genome shotgun (WGS) entry which is preliminary data.</text>
</comment>
<comment type="catalytic activity">
    <reaction evidence="9 10">
        <text>oxaloacetate + ATP = phosphoenolpyruvate + ADP + CO2</text>
        <dbReference type="Rhea" id="RHEA:18617"/>
        <dbReference type="ChEBI" id="CHEBI:16452"/>
        <dbReference type="ChEBI" id="CHEBI:16526"/>
        <dbReference type="ChEBI" id="CHEBI:30616"/>
        <dbReference type="ChEBI" id="CHEBI:58702"/>
        <dbReference type="ChEBI" id="CHEBI:456216"/>
        <dbReference type="EC" id="4.1.1.49"/>
    </reaction>
</comment>
<evidence type="ECO:0000256" key="4">
    <source>
        <dbReference type="ARBA" id="ARBA00022432"/>
    </source>
</evidence>
<keyword evidence="6 10" id="KW-0210">Decarboxylase</keyword>
<dbReference type="GO" id="GO:0005524">
    <property type="term" value="F:ATP binding"/>
    <property type="evidence" value="ECO:0007669"/>
    <property type="project" value="UniProtKB-UniRule"/>
</dbReference>